<dbReference type="PANTHER" id="PTHR32301:SF6">
    <property type="entry name" value="GOLVESIN-RELATED"/>
    <property type="match status" value="1"/>
</dbReference>
<protein>
    <recommendedName>
        <fullName evidence="2">Sulfotransferase domain-containing protein</fullName>
    </recommendedName>
</protein>
<organism evidence="1">
    <name type="scientific">Odontella aurita</name>
    <dbReference type="NCBI Taxonomy" id="265563"/>
    <lineage>
        <taxon>Eukaryota</taxon>
        <taxon>Sar</taxon>
        <taxon>Stramenopiles</taxon>
        <taxon>Ochrophyta</taxon>
        <taxon>Bacillariophyta</taxon>
        <taxon>Mediophyceae</taxon>
        <taxon>Biddulphiophycidae</taxon>
        <taxon>Eupodiscales</taxon>
        <taxon>Odontellaceae</taxon>
        <taxon>Odontella</taxon>
    </lineage>
</organism>
<sequence length="450" mass="49739">MIFRNALTEGVAQPAVVVAAPLVSSPTQPPSPAVAEGDFLNRIGSPPESDLFPQTPRQIAEKFIRAQLIRARTNWKASIAGAAVLIVLLATTRVGGSSYDHWGSPYVDSSGRNPYSAKALSLPGMRMGLEPGRAVRLSRSLGHLAYVGEPMQEGDVPLFFHIPRSGGSTMKDIMGMCLGMVEASDVGSRHGHKFDQDLQVMTSEDGSHFVNVDTTTAEGIHRAKRLGLIESRLADVVVTQLLHPAATMFSKTQRGRMFTFIRHPIERAVSLFHYLGVADWEPTYDPDLAYISIEMYARSKRIEHNWMVRFLSNELERDLTTKHLAVAKEVLRQKCLVGLLTDKGETFMRLERYFGWAARRESDPSSKECQERLLHWGWSNKHAHPIVEVGSPAWQLLLKKNSLDMQLYEFAKELFAEQGALFREGGTFAPDATGAQEAGAAGQVVAGGER</sequence>
<dbReference type="AlphaFoldDB" id="A0A7S4MGW3"/>
<dbReference type="Gene3D" id="3.40.50.300">
    <property type="entry name" value="P-loop containing nucleotide triphosphate hydrolases"/>
    <property type="match status" value="1"/>
</dbReference>
<evidence type="ECO:0000313" key="1">
    <source>
        <dbReference type="EMBL" id="CAE2221613.1"/>
    </source>
</evidence>
<accession>A0A7S4MGW3</accession>
<gene>
    <name evidence="1" type="ORF">OAUR00152_LOCUS8561</name>
</gene>
<dbReference type="InterPro" id="IPR053259">
    <property type="entry name" value="Golvesin-related_Golgi"/>
</dbReference>
<evidence type="ECO:0008006" key="2">
    <source>
        <dbReference type="Google" id="ProtNLM"/>
    </source>
</evidence>
<dbReference type="PANTHER" id="PTHR32301">
    <property type="entry name" value="COUNTIN RECEPTOR CNR3-RELATED"/>
    <property type="match status" value="1"/>
</dbReference>
<proteinExistence type="predicted"/>
<dbReference type="SUPFAM" id="SSF52540">
    <property type="entry name" value="P-loop containing nucleoside triphosphate hydrolases"/>
    <property type="match status" value="1"/>
</dbReference>
<reference evidence="1" key="1">
    <citation type="submission" date="2021-01" db="EMBL/GenBank/DDBJ databases">
        <authorList>
            <person name="Corre E."/>
            <person name="Pelletier E."/>
            <person name="Niang G."/>
            <person name="Scheremetjew M."/>
            <person name="Finn R."/>
            <person name="Kale V."/>
            <person name="Holt S."/>
            <person name="Cochrane G."/>
            <person name="Meng A."/>
            <person name="Brown T."/>
            <person name="Cohen L."/>
        </authorList>
    </citation>
    <scope>NUCLEOTIDE SEQUENCE</scope>
    <source>
        <strain evidence="1">Isolate 1302-5</strain>
    </source>
</reference>
<dbReference type="InterPro" id="IPR027417">
    <property type="entry name" value="P-loop_NTPase"/>
</dbReference>
<name>A0A7S4MGW3_9STRA</name>
<dbReference type="EMBL" id="HBKQ01012554">
    <property type="protein sequence ID" value="CAE2221613.1"/>
    <property type="molecule type" value="Transcribed_RNA"/>
</dbReference>